<dbReference type="VEuPathDB" id="CryptoDB:Vbra_5338"/>
<name>A0A0G4ERF8_VITBC</name>
<gene>
    <name evidence="2" type="ORF">Vbra_5338</name>
</gene>
<reference evidence="2 3" key="1">
    <citation type="submission" date="2014-11" db="EMBL/GenBank/DDBJ databases">
        <authorList>
            <person name="Zhu J."/>
            <person name="Qi W."/>
            <person name="Song R."/>
        </authorList>
    </citation>
    <scope>NUCLEOTIDE SEQUENCE [LARGE SCALE GENOMIC DNA]</scope>
</reference>
<keyword evidence="3" id="KW-1185">Reference proteome</keyword>
<dbReference type="PANTHER" id="PTHR35532">
    <property type="entry name" value="SIMILAR TO POLYHYDROXYALKANOATE DEPOLYMERASE"/>
    <property type="match status" value="1"/>
</dbReference>
<dbReference type="OrthoDB" id="425678at2759"/>
<organism evidence="2 3">
    <name type="scientific">Vitrella brassicaformis (strain CCMP3155)</name>
    <dbReference type="NCBI Taxonomy" id="1169540"/>
    <lineage>
        <taxon>Eukaryota</taxon>
        <taxon>Sar</taxon>
        <taxon>Alveolata</taxon>
        <taxon>Colpodellida</taxon>
        <taxon>Vitrellaceae</taxon>
        <taxon>Vitrella</taxon>
    </lineage>
</organism>
<dbReference type="SMART" id="SM00460">
    <property type="entry name" value="TGc"/>
    <property type="match status" value="1"/>
</dbReference>
<dbReference type="SUPFAM" id="SSF54001">
    <property type="entry name" value="Cysteine proteinases"/>
    <property type="match status" value="1"/>
</dbReference>
<feature type="domain" description="Transglutaminase-like" evidence="1">
    <location>
        <begin position="174"/>
        <end position="234"/>
    </location>
</feature>
<evidence type="ECO:0000313" key="2">
    <source>
        <dbReference type="EMBL" id="CEM00019.1"/>
    </source>
</evidence>
<dbReference type="PANTHER" id="PTHR35532:SF5">
    <property type="entry name" value="CARBOHYDRATE-BINDING DOMAIN-CONTAINING PROTEIN"/>
    <property type="match status" value="1"/>
</dbReference>
<evidence type="ECO:0000313" key="3">
    <source>
        <dbReference type="Proteomes" id="UP000041254"/>
    </source>
</evidence>
<protein>
    <recommendedName>
        <fullName evidence="1">Transglutaminase-like domain-containing protein</fullName>
    </recommendedName>
</protein>
<dbReference type="InterPro" id="IPR002931">
    <property type="entry name" value="Transglutaminase-like"/>
</dbReference>
<dbReference type="AlphaFoldDB" id="A0A0G4ERF8"/>
<accession>A0A0G4ERF8</accession>
<proteinExistence type="predicted"/>
<dbReference type="InParanoid" id="A0A0G4ERF8"/>
<dbReference type="Proteomes" id="UP000041254">
    <property type="component" value="Unassembled WGS sequence"/>
</dbReference>
<dbReference type="OMA" id="WNITFKA"/>
<dbReference type="InterPro" id="IPR038765">
    <property type="entry name" value="Papain-like_cys_pep_sf"/>
</dbReference>
<evidence type="ECO:0000259" key="1">
    <source>
        <dbReference type="SMART" id="SM00460"/>
    </source>
</evidence>
<dbReference type="Pfam" id="PF01841">
    <property type="entry name" value="Transglut_core"/>
    <property type="match status" value="1"/>
</dbReference>
<sequence length="333" mass="36951">MPTVTAQIERSHVERLSETVQKRLAAGRSSAEEGLRVEDVAGLEGRLSADEWQCLHFLVQFMPQVDVARLSLGYLMEHVQYSLKAREEFPWAKEVPWEVFLNDVLPYAYFDEPRESWRPVLYSHASKVLSVHPPSPSSLRAAAQLLNEYIWSTWEPPIVFVADRTPAVMSPLDVIEARNASCTGLSILIASACRSVGIPARVAGIPIWNTPAGGNHNWLEIWADGQWQFTGAHEYTPKGLDRGWFFPYPISTSQPGAGNHSIYATTFKPGGQGHDASAVFPVSWDWSVTYVHGVERTKWYLSLCPKEVVSGEGEVMAEGSRNDGGGAAEVVER</sequence>
<dbReference type="EMBL" id="CDMY01000294">
    <property type="protein sequence ID" value="CEM00019.1"/>
    <property type="molecule type" value="Genomic_DNA"/>
</dbReference>
<dbReference type="Gene3D" id="3.10.620.30">
    <property type="match status" value="1"/>
</dbReference>